<feature type="compositionally biased region" description="Polar residues" evidence="1">
    <location>
        <begin position="514"/>
        <end position="526"/>
    </location>
</feature>
<comment type="caution">
    <text evidence="3">The sequence shown here is derived from an EMBL/GenBank/DDBJ whole genome shotgun (WGS) entry which is preliminary data.</text>
</comment>
<dbReference type="GO" id="GO:0000981">
    <property type="term" value="F:DNA-binding transcription factor activity, RNA polymerase II-specific"/>
    <property type="evidence" value="ECO:0007669"/>
    <property type="project" value="TreeGrafter"/>
</dbReference>
<feature type="compositionally biased region" description="Low complexity" evidence="1">
    <location>
        <begin position="435"/>
        <end position="447"/>
    </location>
</feature>
<dbReference type="SUPFAM" id="SSF57959">
    <property type="entry name" value="Leucine zipper domain"/>
    <property type="match status" value="1"/>
</dbReference>
<organism evidence="3 4">
    <name type="scientific">Lasiosphaeris hirsuta</name>
    <dbReference type="NCBI Taxonomy" id="260670"/>
    <lineage>
        <taxon>Eukaryota</taxon>
        <taxon>Fungi</taxon>
        <taxon>Dikarya</taxon>
        <taxon>Ascomycota</taxon>
        <taxon>Pezizomycotina</taxon>
        <taxon>Sordariomycetes</taxon>
        <taxon>Sordariomycetidae</taxon>
        <taxon>Sordariales</taxon>
        <taxon>Lasiosphaeriaceae</taxon>
        <taxon>Lasiosphaeris</taxon>
    </lineage>
</organism>
<dbReference type="EMBL" id="JAUKUA010000005">
    <property type="protein sequence ID" value="KAK0711208.1"/>
    <property type="molecule type" value="Genomic_DNA"/>
</dbReference>
<feature type="compositionally biased region" description="Gly residues" evidence="1">
    <location>
        <begin position="296"/>
        <end position="305"/>
    </location>
</feature>
<dbReference type="Gene3D" id="1.20.5.170">
    <property type="match status" value="1"/>
</dbReference>
<dbReference type="InterPro" id="IPR004827">
    <property type="entry name" value="bZIP"/>
</dbReference>
<keyword evidence="4" id="KW-1185">Reference proteome</keyword>
<dbReference type="PROSITE" id="PS00036">
    <property type="entry name" value="BZIP_BASIC"/>
    <property type="match status" value="1"/>
</dbReference>
<feature type="compositionally biased region" description="Pro residues" evidence="1">
    <location>
        <begin position="571"/>
        <end position="588"/>
    </location>
</feature>
<feature type="compositionally biased region" description="Basic and acidic residues" evidence="1">
    <location>
        <begin position="34"/>
        <end position="45"/>
    </location>
</feature>
<dbReference type="InterPro" id="IPR046347">
    <property type="entry name" value="bZIP_sf"/>
</dbReference>
<evidence type="ECO:0000313" key="3">
    <source>
        <dbReference type="EMBL" id="KAK0711208.1"/>
    </source>
</evidence>
<proteinExistence type="predicted"/>
<feature type="region of interest" description="Disordered" evidence="1">
    <location>
        <begin position="1"/>
        <end position="332"/>
    </location>
</feature>
<sequence length="613" mass="65079">MSQRGPAPRPASRRSSLSPPRDAVSSPPSQRSLTHQDDSKSRPPHDPGGTSVAEGDGRIQQRGSRTSGVHNILNPSGPRGPLPGSSPSAPRPPGDRSPQAPMGTGPYGGDGSPSRLYGYQSQGPATPQSGNLNIQPAPVQGGPHPPVDRGSPSISHPYPLGSLGSVRRILTPKSPRATSIGRAIRSMEGQRSNLPPHARSAGPTHDGSPLSGPPSLAGPPQYPGPIHGQGPTGTPPTRPASMLSRSLSQPVMGHNLPPTSQEQSPAGNLPREIGGRPHFSPGPPFANQLPPSRGMMGDGRWGPGILGPLPPGSHGSRNLQLGEGHQPLLTITPATGPEMIIPVDMFQASKQADEKRQRNAGASARFRQRKKEKEKEQQQGLQKLESENRDLEKKIEELEKRLQDVEHDRDFYRSERNRLRDIISQTAGMEWAEQGPSSPSPSRGRGSFAADNSPRPAPAPTPLPHPHPHPHPYAPHTQHTPHPHSLSHPHPPPASYGDPSMLERPARRRRTDSEPQIGTPSYRPNTPASLPPMAGPPPAYAIPASPRIPSSPGTSRLPPIRYDQPPTTSETPPPGPGGHPPPLAPQPGQPSAYVKYETGWATGPRGPNEGGPR</sequence>
<gene>
    <name evidence="3" type="ORF">B0H67DRAFT_602024</name>
</gene>
<name>A0AA40A8R8_9PEZI</name>
<dbReference type="AlphaFoldDB" id="A0AA40A8R8"/>
<protein>
    <recommendedName>
        <fullName evidence="2">BZIP domain-containing protein</fullName>
    </recommendedName>
</protein>
<feature type="domain" description="BZIP" evidence="2">
    <location>
        <begin position="349"/>
        <end position="406"/>
    </location>
</feature>
<dbReference type="Pfam" id="PF07716">
    <property type="entry name" value="bZIP_2"/>
    <property type="match status" value="1"/>
</dbReference>
<evidence type="ECO:0000259" key="2">
    <source>
        <dbReference type="PROSITE" id="PS50217"/>
    </source>
</evidence>
<evidence type="ECO:0000313" key="4">
    <source>
        <dbReference type="Proteomes" id="UP001172102"/>
    </source>
</evidence>
<feature type="region of interest" description="Disordered" evidence="1">
    <location>
        <begin position="425"/>
        <end position="613"/>
    </location>
</feature>
<feature type="compositionally biased region" description="Polar residues" evidence="1">
    <location>
        <begin position="257"/>
        <end position="266"/>
    </location>
</feature>
<evidence type="ECO:0000256" key="1">
    <source>
        <dbReference type="SAM" id="MobiDB-lite"/>
    </source>
</evidence>
<accession>A0AA40A8R8</accession>
<dbReference type="GO" id="GO:0000978">
    <property type="term" value="F:RNA polymerase II cis-regulatory region sequence-specific DNA binding"/>
    <property type="evidence" value="ECO:0007669"/>
    <property type="project" value="TreeGrafter"/>
</dbReference>
<dbReference type="PANTHER" id="PTHR23334:SF20">
    <property type="entry name" value="BASIC LEUCINE ZIPPER 24"/>
    <property type="match status" value="1"/>
</dbReference>
<dbReference type="InterPro" id="IPR031106">
    <property type="entry name" value="C/EBP"/>
</dbReference>
<feature type="compositionally biased region" description="Pro residues" evidence="1">
    <location>
        <begin position="455"/>
        <end position="465"/>
    </location>
</feature>
<dbReference type="PROSITE" id="PS50217">
    <property type="entry name" value="BZIP"/>
    <property type="match status" value="1"/>
</dbReference>
<reference evidence="3" key="1">
    <citation type="submission" date="2023-06" db="EMBL/GenBank/DDBJ databases">
        <title>Genome-scale phylogeny and comparative genomics of the fungal order Sordariales.</title>
        <authorList>
            <consortium name="Lawrence Berkeley National Laboratory"/>
            <person name="Hensen N."/>
            <person name="Bonometti L."/>
            <person name="Westerberg I."/>
            <person name="Brannstrom I.O."/>
            <person name="Guillou S."/>
            <person name="Cros-Aarteil S."/>
            <person name="Calhoun S."/>
            <person name="Haridas S."/>
            <person name="Kuo A."/>
            <person name="Mondo S."/>
            <person name="Pangilinan J."/>
            <person name="Riley R."/>
            <person name="Labutti K."/>
            <person name="Andreopoulos B."/>
            <person name="Lipzen A."/>
            <person name="Chen C."/>
            <person name="Yanf M."/>
            <person name="Daum C."/>
            <person name="Ng V."/>
            <person name="Clum A."/>
            <person name="Steindorff A."/>
            <person name="Ohm R."/>
            <person name="Martin F."/>
            <person name="Silar P."/>
            <person name="Natvig D."/>
            <person name="Lalanne C."/>
            <person name="Gautier V."/>
            <person name="Ament-Velasquez S.L."/>
            <person name="Kruys A."/>
            <person name="Hutchinson M.I."/>
            <person name="Powell A.J."/>
            <person name="Barry K."/>
            <person name="Miller A.N."/>
            <person name="Grigoriev I.V."/>
            <person name="Debuchy R."/>
            <person name="Gladieux P."/>
            <person name="Thoren M.H."/>
            <person name="Johannesson H."/>
        </authorList>
    </citation>
    <scope>NUCLEOTIDE SEQUENCE</scope>
    <source>
        <strain evidence="3">SMH4607-1</strain>
    </source>
</reference>
<feature type="compositionally biased region" description="Polar residues" evidence="1">
    <location>
        <begin position="119"/>
        <end position="134"/>
    </location>
</feature>
<dbReference type="Proteomes" id="UP001172102">
    <property type="component" value="Unassembled WGS sequence"/>
</dbReference>
<feature type="compositionally biased region" description="Low complexity" evidence="1">
    <location>
        <begin position="75"/>
        <end position="88"/>
    </location>
</feature>
<dbReference type="PANTHER" id="PTHR23334">
    <property type="entry name" value="CCAAT/ENHANCER BINDING PROTEIN"/>
    <property type="match status" value="1"/>
</dbReference>
<feature type="region of interest" description="Disordered" evidence="1">
    <location>
        <begin position="344"/>
        <end position="391"/>
    </location>
</feature>
<feature type="compositionally biased region" description="Low complexity" evidence="1">
    <location>
        <begin position="541"/>
        <end position="552"/>
    </location>
</feature>
<feature type="compositionally biased region" description="Pro residues" evidence="1">
    <location>
        <begin position="529"/>
        <end position="540"/>
    </location>
</feature>
<dbReference type="GO" id="GO:0006351">
    <property type="term" value="P:DNA-templated transcription"/>
    <property type="evidence" value="ECO:0007669"/>
    <property type="project" value="InterPro"/>
</dbReference>